<dbReference type="KEGG" id="ath:AT4G08406"/>
<evidence type="ECO:0000313" key="4">
    <source>
        <dbReference type="EMBL" id="VYS62002.1"/>
    </source>
</evidence>
<evidence type="ECO:0000313" key="6">
    <source>
        <dbReference type="Proteomes" id="UP000434276"/>
    </source>
</evidence>
<keyword evidence="1" id="KW-1133">Transmembrane helix</keyword>
<evidence type="ECO:0000313" key="3">
    <source>
        <dbReference type="EMBL" id="CAA0394100.1"/>
    </source>
</evidence>
<dbReference type="RefSeq" id="NP_001118950.1">
    <property type="nucleotide sequence ID" value="NM_001125478.1"/>
</dbReference>
<dbReference type="Proteomes" id="UP000426265">
    <property type="component" value="Unassembled WGS sequence"/>
</dbReference>
<dbReference type="EMBL" id="CACRSJ010000109">
    <property type="protein sequence ID" value="VYS62002.1"/>
    <property type="molecule type" value="Genomic_DNA"/>
</dbReference>
<sequence length="46" mass="5248">MSMGCGEKRISFLNFMSLKVMMVAEIFPAINNTVFNLSLVARFKFN</sequence>
<evidence type="ECO:0008006" key="7">
    <source>
        <dbReference type="Google" id="ProtNLM"/>
    </source>
</evidence>
<evidence type="ECO:0000256" key="1">
    <source>
        <dbReference type="SAM" id="Phobius"/>
    </source>
</evidence>
<dbReference type="AlphaFoldDB" id="A0A654FMB8"/>
<dbReference type="EMBL" id="CACSHJ010000095">
    <property type="protein sequence ID" value="CAA0394100.1"/>
    <property type="molecule type" value="Genomic_DNA"/>
</dbReference>
<dbReference type="GeneID" id="6240497"/>
<dbReference type="Proteomes" id="UP000434276">
    <property type="component" value="Unassembled WGS sequence"/>
</dbReference>
<accession>A0A654FMB8</accession>
<keyword evidence="1" id="KW-0812">Transmembrane</keyword>
<name>A0A654FMB8_ARATH</name>
<proteinExistence type="predicted"/>
<dbReference type="Araport" id="AT4G08406"/>
<organism evidence="4 5">
    <name type="scientific">Arabidopsis thaliana</name>
    <name type="common">Mouse-ear cress</name>
    <dbReference type="NCBI Taxonomy" id="3702"/>
    <lineage>
        <taxon>Eukaryota</taxon>
        <taxon>Viridiplantae</taxon>
        <taxon>Streptophyta</taxon>
        <taxon>Embryophyta</taxon>
        <taxon>Tracheophyta</taxon>
        <taxon>Spermatophyta</taxon>
        <taxon>Magnoliopsida</taxon>
        <taxon>eudicotyledons</taxon>
        <taxon>Gunneridae</taxon>
        <taxon>Pentapetalae</taxon>
        <taxon>rosids</taxon>
        <taxon>malvids</taxon>
        <taxon>Brassicales</taxon>
        <taxon>Brassicaceae</taxon>
        <taxon>Camelineae</taxon>
        <taxon>Arabidopsis</taxon>
    </lineage>
</organism>
<evidence type="ECO:0000313" key="2">
    <source>
        <dbReference type="Araport" id="AT4G08406"/>
    </source>
</evidence>
<feature type="transmembrane region" description="Helical" evidence="1">
    <location>
        <begin position="12"/>
        <end position="30"/>
    </location>
</feature>
<protein>
    <recommendedName>
        <fullName evidence="7">Transmembrane protein</fullName>
    </recommendedName>
</protein>
<keyword evidence="1" id="KW-0472">Membrane</keyword>
<gene>
    <name evidence="2" type="ordered locus">At4g08406</name>
    <name evidence="4" type="ORF">AN1_LOCUS17431</name>
    <name evidence="3" type="ORF">C24_LOCUS17333</name>
</gene>
<evidence type="ECO:0000313" key="5">
    <source>
        <dbReference type="Proteomes" id="UP000426265"/>
    </source>
</evidence>
<reference evidence="4 5" key="1">
    <citation type="submission" date="2019-11" db="EMBL/GenBank/DDBJ databases">
        <authorList>
            <person name="Jiao W.-B."/>
            <person name="Schneeberger K."/>
        </authorList>
    </citation>
    <scope>NUCLEOTIDE SEQUENCE [LARGE SCALE GENOMIC DNA]</scope>
    <source>
        <strain evidence="5">cv. An-1</strain>
        <strain evidence="6">cv. C24</strain>
    </source>
</reference>